<dbReference type="GO" id="GO:0006879">
    <property type="term" value="P:intracellular iron ion homeostasis"/>
    <property type="evidence" value="ECO:0007669"/>
    <property type="project" value="UniProtKB-KW"/>
</dbReference>
<dbReference type="GO" id="GO:0020037">
    <property type="term" value="F:heme binding"/>
    <property type="evidence" value="ECO:0007669"/>
    <property type="project" value="TreeGrafter"/>
</dbReference>
<reference evidence="5 6" key="2">
    <citation type="journal article" date="2012" name="BMC Genomics">
        <title>A comparative genomics perspective on the genetic content of the alkaliphilic haloarchaeon Natrialba magadii ATCC 43099T.</title>
        <authorList>
            <person name="Siddaramappa S."/>
            <person name="Challacombe J.F."/>
            <person name="Decastro R.E."/>
            <person name="Pfeiffer F."/>
            <person name="Sastre D.E."/>
            <person name="Gimenez M.I."/>
            <person name="Paggi R.A."/>
            <person name="Detter J.C."/>
            <person name="Davenport K.W."/>
            <person name="Goodwin L.A."/>
            <person name="Kyrpides N."/>
            <person name="Tapia R."/>
            <person name="Pitluck S."/>
            <person name="Lucas S."/>
            <person name="Woyke T."/>
            <person name="Maupin-Furlow J.A."/>
        </authorList>
    </citation>
    <scope>NUCLEOTIDE SEQUENCE [LARGE SCALE GENOMIC DNA]</scope>
    <source>
        <strain evidence="6">ATCC 43099 / DSM 3394 / CCM 3739 / CIP 104546 / IAM 13178 / JCM 8861 / NBRC 102185 / NCIMB 2190 / MS3</strain>
    </source>
</reference>
<dbReference type="EMBL" id="CP001932">
    <property type="protein sequence ID" value="ADD04492.1"/>
    <property type="molecule type" value="Genomic_DNA"/>
</dbReference>
<dbReference type="eggNOG" id="arCOG01093">
    <property type="taxonomic scope" value="Archaea"/>
</dbReference>
<evidence type="ECO:0000256" key="1">
    <source>
        <dbReference type="ARBA" id="ARBA00022434"/>
    </source>
</evidence>
<evidence type="ECO:0000259" key="4">
    <source>
        <dbReference type="PROSITE" id="PS50905"/>
    </source>
</evidence>
<dbReference type="KEGG" id="nmg:Nmag_0908"/>
<dbReference type="GO" id="GO:0005829">
    <property type="term" value="C:cytosol"/>
    <property type="evidence" value="ECO:0007669"/>
    <property type="project" value="TreeGrafter"/>
</dbReference>
<evidence type="ECO:0000256" key="3">
    <source>
        <dbReference type="SAM" id="MobiDB-lite"/>
    </source>
</evidence>
<dbReference type="InterPro" id="IPR009040">
    <property type="entry name" value="Ferritin-like_diiron"/>
</dbReference>
<keyword evidence="1" id="KW-0409">Iron storage</keyword>
<dbReference type="Gene3D" id="1.20.1260.10">
    <property type="match status" value="1"/>
</dbReference>
<dbReference type="Pfam" id="PF00210">
    <property type="entry name" value="Ferritin"/>
    <property type="match status" value="1"/>
</dbReference>
<proteinExistence type="predicted"/>
<gene>
    <name evidence="5" type="ordered locus">Nmag_0908</name>
</gene>
<dbReference type="GO" id="GO:0004322">
    <property type="term" value="F:ferroxidase activity"/>
    <property type="evidence" value="ECO:0007669"/>
    <property type="project" value="TreeGrafter"/>
</dbReference>
<keyword evidence="6" id="KW-1185">Reference proteome</keyword>
<dbReference type="STRING" id="547559.Nmag_0908"/>
<evidence type="ECO:0000313" key="5">
    <source>
        <dbReference type="EMBL" id="ADD04492.1"/>
    </source>
</evidence>
<dbReference type="Proteomes" id="UP000001879">
    <property type="component" value="Chromosome"/>
</dbReference>
<dbReference type="PANTHER" id="PTHR30295:SF1">
    <property type="entry name" value="DNA PROTECTION DURING STARVATION PROTEIN"/>
    <property type="match status" value="1"/>
</dbReference>
<dbReference type="PaxDb" id="547559-Nmag_0908"/>
<dbReference type="AlphaFoldDB" id="D3SQK4"/>
<feature type="domain" description="Ferritin-like diiron" evidence="4">
    <location>
        <begin position="16"/>
        <end position="167"/>
    </location>
</feature>
<dbReference type="HOGENOM" id="CLU_104506_4_0_2"/>
<evidence type="ECO:0000256" key="2">
    <source>
        <dbReference type="ARBA" id="ARBA00023004"/>
    </source>
</evidence>
<dbReference type="InterPro" id="IPR008331">
    <property type="entry name" value="Ferritin_DPS_dom"/>
</dbReference>
<dbReference type="PANTHER" id="PTHR30295">
    <property type="entry name" value="BACTERIOFERRITIN"/>
    <property type="match status" value="1"/>
</dbReference>
<reference evidence="6" key="1">
    <citation type="submission" date="2010-02" db="EMBL/GenBank/DDBJ databases">
        <title>Complete sequence of chromosome of Natrialba magadii ATCC 43099.</title>
        <authorList>
            <consortium name="US DOE Joint Genome Institute"/>
            <person name="Lucas S."/>
            <person name="Copeland A."/>
            <person name="Lapidus A."/>
            <person name="Cheng J.-F."/>
            <person name="Bruce D."/>
            <person name="Goodwin L."/>
            <person name="Pitluck S."/>
            <person name="Davenport K."/>
            <person name="Saunders E."/>
            <person name="Detter J.C."/>
            <person name="Han C."/>
            <person name="Tapia R."/>
            <person name="Land M."/>
            <person name="Hauser L."/>
            <person name="Kyrpides N."/>
            <person name="Mikhailova N."/>
            <person name="De Castro R.E."/>
            <person name="Maupin-Furlow J.A."/>
            <person name="Woyke T."/>
        </authorList>
    </citation>
    <scope>NUCLEOTIDE SEQUENCE [LARGE SCALE GENOMIC DNA]</scope>
    <source>
        <strain evidence="6">ATCC 43099 / DSM 3394 / CCM 3739 / CIP 104546 / IAM 13178 / JCM 8861 / NBRC 102185 / NCIMB 2190 / MS3</strain>
    </source>
</reference>
<keyword evidence="2" id="KW-0408">Iron</keyword>
<name>D3SQK4_NATMM</name>
<dbReference type="InterPro" id="IPR012347">
    <property type="entry name" value="Ferritin-like"/>
</dbReference>
<evidence type="ECO:0000313" key="6">
    <source>
        <dbReference type="Proteomes" id="UP000001879"/>
    </source>
</evidence>
<dbReference type="GO" id="GO:0008199">
    <property type="term" value="F:ferric iron binding"/>
    <property type="evidence" value="ECO:0007669"/>
    <property type="project" value="InterPro"/>
</dbReference>
<sequence length="167" mass="18605">MCRYQHFTPGCGSTARMTTDEITDLLTEAYIDELETVMNYLTNAIVLDGVHAEEVKESLEDDVQEELEHARRLGNRLKQLEESPPGSAAFEASQSSLQPPEDTTDVQSVIEGVLEAEDEAIETYRALHEAASEANDPVTEDVAVSILSDEEAHRTEFRGFQKEFPTD</sequence>
<protein>
    <submittedName>
        <fullName evidence="5">Ferritin / Dps domain protein</fullName>
    </submittedName>
</protein>
<organism evidence="5 6">
    <name type="scientific">Natrialba magadii (strain ATCC 43099 / DSM 3394 / CCM 3739 / CIP 104546 / IAM 13178 / JCM 8861 / NBRC 102185 / NCIMB 2190 / MS3)</name>
    <name type="common">Natronobacterium magadii</name>
    <dbReference type="NCBI Taxonomy" id="547559"/>
    <lineage>
        <taxon>Archaea</taxon>
        <taxon>Methanobacteriati</taxon>
        <taxon>Methanobacteriota</taxon>
        <taxon>Stenosarchaea group</taxon>
        <taxon>Halobacteria</taxon>
        <taxon>Halobacteriales</taxon>
        <taxon>Natrialbaceae</taxon>
        <taxon>Natrialba</taxon>
    </lineage>
</organism>
<dbReference type="InterPro" id="IPR009078">
    <property type="entry name" value="Ferritin-like_SF"/>
</dbReference>
<dbReference type="SUPFAM" id="SSF47240">
    <property type="entry name" value="Ferritin-like"/>
    <property type="match status" value="1"/>
</dbReference>
<feature type="region of interest" description="Disordered" evidence="3">
    <location>
        <begin position="73"/>
        <end position="106"/>
    </location>
</feature>
<accession>D3SQK4</accession>
<dbReference type="PROSITE" id="PS50905">
    <property type="entry name" value="FERRITIN_LIKE"/>
    <property type="match status" value="1"/>
</dbReference>